<evidence type="ECO:0000313" key="2">
    <source>
        <dbReference type="EMBL" id="KAK8897996.1"/>
    </source>
</evidence>
<protein>
    <recommendedName>
        <fullName evidence="1">Endo-beta-1,6-galactanase-like domain-containing protein</fullName>
    </recommendedName>
</protein>
<dbReference type="SUPFAM" id="SSF51011">
    <property type="entry name" value="Glycosyl hydrolase domain"/>
    <property type="match status" value="1"/>
</dbReference>
<dbReference type="Proteomes" id="UP001470230">
    <property type="component" value="Unassembled WGS sequence"/>
</dbReference>
<dbReference type="PANTHER" id="PTHR42767">
    <property type="entry name" value="ENDO-BETA-1,6-GALACTANASE"/>
    <property type="match status" value="1"/>
</dbReference>
<dbReference type="InterPro" id="IPR017853">
    <property type="entry name" value="GH"/>
</dbReference>
<evidence type="ECO:0000259" key="1">
    <source>
        <dbReference type="Pfam" id="PF14587"/>
    </source>
</evidence>
<dbReference type="InterPro" id="IPR013780">
    <property type="entry name" value="Glyco_hydro_b"/>
</dbReference>
<reference evidence="2 3" key="1">
    <citation type="submission" date="2024-04" db="EMBL/GenBank/DDBJ databases">
        <title>Tritrichomonas musculus Genome.</title>
        <authorList>
            <person name="Alves-Ferreira E."/>
            <person name="Grigg M."/>
            <person name="Lorenzi H."/>
            <person name="Galac M."/>
        </authorList>
    </citation>
    <scope>NUCLEOTIDE SEQUENCE [LARGE SCALE GENOMIC DNA]</scope>
    <source>
        <strain evidence="2 3">EAF2021</strain>
    </source>
</reference>
<dbReference type="PANTHER" id="PTHR42767:SF1">
    <property type="entry name" value="ENDO-BETA-1,6-GALACTANASE-LIKE DOMAIN-CONTAINING PROTEIN"/>
    <property type="match status" value="1"/>
</dbReference>
<name>A0ABR2L4Q4_9EUKA</name>
<feature type="domain" description="Endo-beta-1,6-galactanase-like" evidence="1">
    <location>
        <begin position="9"/>
        <end position="367"/>
    </location>
</feature>
<dbReference type="Pfam" id="PF14587">
    <property type="entry name" value="Glyco_hydr_30_2"/>
    <property type="match status" value="1"/>
</dbReference>
<dbReference type="Gene3D" id="3.20.20.80">
    <property type="entry name" value="Glycosidases"/>
    <property type="match status" value="1"/>
</dbReference>
<dbReference type="SUPFAM" id="SSF51445">
    <property type="entry name" value="(Trans)glycosidases"/>
    <property type="match status" value="1"/>
</dbReference>
<proteinExistence type="predicted"/>
<dbReference type="InterPro" id="IPR039743">
    <property type="entry name" value="6GAL/EXGAL"/>
</dbReference>
<evidence type="ECO:0000313" key="3">
    <source>
        <dbReference type="Proteomes" id="UP001470230"/>
    </source>
</evidence>
<keyword evidence="3" id="KW-1185">Reference proteome</keyword>
<sequence>MIVFTILSSMIIDINKKYQTMEGFAASDAWFPNNVGKFWNESEKEDIARLLFSTEIKDHQPLGIGLTMWRFNVGGCTAEQGDSSDITDFNHRAEGFMSDRLQYDFETKQTGQKYFLEKAYQYGCRSFVLFSNSPPVYYTKNGKGHPNGGVTSNLKPEYYQSFAQYLTDTAYYFEKVKGIPIDYISPVNEPQWNWDDSKQEGSPWQNEEVAKIVRVLDAELESRKLSSTKILIAETADWTYTYDGSGDKNRRDVIESFFNPKKSDTYVGDLKHVPKLIGAHSYWTDVSWSTLTSTREKVHNKAEEFGLKVFQTEWSMLSSNYDKEEFPGFDKAEEIDIALYMTKVIHIDLTVANAASWSYWTSLDHADDKGRYHLIRLFYDESGDVHISGSHEASKTLWSLGQFSRFVLPGYKRVDAQLDDSNKHFFGSAYTSQDENKIVAILTNCKDESVNVDFKFVGIDTNKIKNVKSYTTSNSDNLFERNVENIDEVTLQGKSVTTLVFDLE</sequence>
<accession>A0ABR2L4Q4</accession>
<gene>
    <name evidence="2" type="ORF">M9Y10_000242</name>
</gene>
<dbReference type="Gene3D" id="2.60.40.1180">
    <property type="entry name" value="Golgi alpha-mannosidase II"/>
    <property type="match status" value="1"/>
</dbReference>
<dbReference type="InterPro" id="IPR039514">
    <property type="entry name" value="6GAL-like"/>
</dbReference>
<dbReference type="EMBL" id="JAPFFF010000001">
    <property type="protein sequence ID" value="KAK8897996.1"/>
    <property type="molecule type" value="Genomic_DNA"/>
</dbReference>
<organism evidence="2 3">
    <name type="scientific">Tritrichomonas musculus</name>
    <dbReference type="NCBI Taxonomy" id="1915356"/>
    <lineage>
        <taxon>Eukaryota</taxon>
        <taxon>Metamonada</taxon>
        <taxon>Parabasalia</taxon>
        <taxon>Tritrichomonadida</taxon>
        <taxon>Tritrichomonadidae</taxon>
        <taxon>Tritrichomonas</taxon>
    </lineage>
</organism>
<comment type="caution">
    <text evidence="2">The sequence shown here is derived from an EMBL/GenBank/DDBJ whole genome shotgun (WGS) entry which is preliminary data.</text>
</comment>